<accession>A0ABN1E096</accession>
<evidence type="ECO:0000313" key="1">
    <source>
        <dbReference type="EMBL" id="GAA0556125.1"/>
    </source>
</evidence>
<comment type="caution">
    <text evidence="1">The sequence shown here is derived from an EMBL/GenBank/DDBJ whole genome shotgun (WGS) entry which is preliminary data.</text>
</comment>
<name>A0ABN1E096_9PROT</name>
<dbReference type="Proteomes" id="UP001499951">
    <property type="component" value="Unassembled WGS sequence"/>
</dbReference>
<keyword evidence="2" id="KW-1185">Reference proteome</keyword>
<evidence type="ECO:0000313" key="2">
    <source>
        <dbReference type="Proteomes" id="UP001499951"/>
    </source>
</evidence>
<dbReference type="RefSeq" id="WP_166930315.1">
    <property type="nucleotide sequence ID" value="NZ_BAAADD010000001.1"/>
</dbReference>
<gene>
    <name evidence="1" type="ORF">GCM10008942_00750</name>
</gene>
<reference evidence="1 2" key="1">
    <citation type="journal article" date="2019" name="Int. J. Syst. Evol. Microbiol.">
        <title>The Global Catalogue of Microorganisms (GCM) 10K type strain sequencing project: providing services to taxonomists for standard genome sequencing and annotation.</title>
        <authorList>
            <consortium name="The Broad Institute Genomics Platform"/>
            <consortium name="The Broad Institute Genome Sequencing Center for Infectious Disease"/>
            <person name="Wu L."/>
            <person name="Ma J."/>
        </authorList>
    </citation>
    <scope>NUCLEOTIDE SEQUENCE [LARGE SCALE GENOMIC DNA]</scope>
    <source>
        <strain evidence="1 2">JCM 15089</strain>
    </source>
</reference>
<dbReference type="InterPro" id="IPR021473">
    <property type="entry name" value="DUF3126"/>
</dbReference>
<proteinExistence type="predicted"/>
<dbReference type="EMBL" id="BAAADD010000001">
    <property type="protein sequence ID" value="GAA0556125.1"/>
    <property type="molecule type" value="Genomic_DNA"/>
</dbReference>
<protein>
    <submittedName>
        <fullName evidence="1">DUF3126 family protein</fullName>
    </submittedName>
</protein>
<sequence length="76" mass="8789">MNRSEIWRVEKYLRNLFRLDTITLVERPKQPDSVEVMVNGEFIGVVFKDEEDGEISYAFNMAILEMDLPPAPASRA</sequence>
<dbReference type="Pfam" id="PF11324">
    <property type="entry name" value="DUF3126"/>
    <property type="match status" value="1"/>
</dbReference>
<organism evidence="1 2">
    <name type="scientific">Rhizomicrobium electricum</name>
    <dbReference type="NCBI Taxonomy" id="480070"/>
    <lineage>
        <taxon>Bacteria</taxon>
        <taxon>Pseudomonadati</taxon>
        <taxon>Pseudomonadota</taxon>
        <taxon>Alphaproteobacteria</taxon>
        <taxon>Micropepsales</taxon>
        <taxon>Micropepsaceae</taxon>
        <taxon>Rhizomicrobium</taxon>
    </lineage>
</organism>